<dbReference type="RefSeq" id="XP_009525453.1">
    <property type="nucleotide sequence ID" value="XM_009527158.1"/>
</dbReference>
<feature type="compositionally biased region" description="Basic residues" evidence="1">
    <location>
        <begin position="181"/>
        <end position="192"/>
    </location>
</feature>
<feature type="compositionally biased region" description="Basic and acidic residues" evidence="1">
    <location>
        <begin position="378"/>
        <end position="397"/>
    </location>
</feature>
<name>G4ZBE0_PHYSP</name>
<evidence type="ECO:0000313" key="3">
    <source>
        <dbReference type="Proteomes" id="UP000002640"/>
    </source>
</evidence>
<feature type="region of interest" description="Disordered" evidence="1">
    <location>
        <begin position="1"/>
        <end position="132"/>
    </location>
</feature>
<evidence type="ECO:0000313" key="2">
    <source>
        <dbReference type="EMBL" id="EGZ22736.1"/>
    </source>
</evidence>
<feature type="compositionally biased region" description="Low complexity" evidence="1">
    <location>
        <begin position="11"/>
        <end position="45"/>
    </location>
</feature>
<feature type="region of interest" description="Disordered" evidence="1">
    <location>
        <begin position="144"/>
        <end position="195"/>
    </location>
</feature>
<gene>
    <name evidence="2" type="ORF">PHYSODRAFT_299882</name>
</gene>
<organism evidence="2 3">
    <name type="scientific">Phytophthora sojae (strain P6497)</name>
    <name type="common">Soybean stem and root rot agent</name>
    <name type="synonym">Phytophthora megasperma f. sp. glycines</name>
    <dbReference type="NCBI Taxonomy" id="1094619"/>
    <lineage>
        <taxon>Eukaryota</taxon>
        <taxon>Sar</taxon>
        <taxon>Stramenopiles</taxon>
        <taxon>Oomycota</taxon>
        <taxon>Peronosporomycetes</taxon>
        <taxon>Peronosporales</taxon>
        <taxon>Peronosporaceae</taxon>
        <taxon>Phytophthora</taxon>
    </lineage>
</organism>
<evidence type="ECO:0008006" key="4">
    <source>
        <dbReference type="Google" id="ProtNLM"/>
    </source>
</evidence>
<dbReference type="GeneID" id="20641799"/>
<feature type="region of interest" description="Disordered" evidence="1">
    <location>
        <begin position="350"/>
        <end position="441"/>
    </location>
</feature>
<dbReference type="EMBL" id="JH159153">
    <property type="protein sequence ID" value="EGZ22736.1"/>
    <property type="molecule type" value="Genomic_DNA"/>
</dbReference>
<evidence type="ECO:0000256" key="1">
    <source>
        <dbReference type="SAM" id="MobiDB-lite"/>
    </source>
</evidence>
<protein>
    <recommendedName>
        <fullName evidence="4">Myb-like domain-containing protein</fullName>
    </recommendedName>
</protein>
<reference evidence="2 3" key="1">
    <citation type="journal article" date="2006" name="Science">
        <title>Phytophthora genome sequences uncover evolutionary origins and mechanisms of pathogenesis.</title>
        <authorList>
            <person name="Tyler B.M."/>
            <person name="Tripathy S."/>
            <person name="Zhang X."/>
            <person name="Dehal P."/>
            <person name="Jiang R.H."/>
            <person name="Aerts A."/>
            <person name="Arredondo F.D."/>
            <person name="Baxter L."/>
            <person name="Bensasson D."/>
            <person name="Beynon J.L."/>
            <person name="Chapman J."/>
            <person name="Damasceno C.M."/>
            <person name="Dorrance A.E."/>
            <person name="Dou D."/>
            <person name="Dickerman A.W."/>
            <person name="Dubchak I.L."/>
            <person name="Garbelotto M."/>
            <person name="Gijzen M."/>
            <person name="Gordon S.G."/>
            <person name="Govers F."/>
            <person name="Grunwald N.J."/>
            <person name="Huang W."/>
            <person name="Ivors K.L."/>
            <person name="Jones R.W."/>
            <person name="Kamoun S."/>
            <person name="Krampis K."/>
            <person name="Lamour K.H."/>
            <person name="Lee M.K."/>
            <person name="McDonald W.H."/>
            <person name="Medina M."/>
            <person name="Meijer H.J."/>
            <person name="Nordberg E.K."/>
            <person name="Maclean D.J."/>
            <person name="Ospina-Giraldo M.D."/>
            <person name="Morris P.F."/>
            <person name="Phuntumart V."/>
            <person name="Putnam N.H."/>
            <person name="Rash S."/>
            <person name="Rose J.K."/>
            <person name="Sakihama Y."/>
            <person name="Salamov A.A."/>
            <person name="Savidor A."/>
            <person name="Scheuring C.F."/>
            <person name="Smith B.M."/>
            <person name="Sobral B.W."/>
            <person name="Terry A."/>
            <person name="Torto-Alalibo T.A."/>
            <person name="Win J."/>
            <person name="Xu Z."/>
            <person name="Zhang H."/>
            <person name="Grigoriev I.V."/>
            <person name="Rokhsar D.S."/>
            <person name="Boore J.L."/>
        </authorList>
    </citation>
    <scope>NUCLEOTIDE SEQUENCE [LARGE SCALE GENOMIC DNA]</scope>
    <source>
        <strain evidence="2 3">P6497</strain>
    </source>
</reference>
<dbReference type="AlphaFoldDB" id="G4ZBE0"/>
<dbReference type="Proteomes" id="UP000002640">
    <property type="component" value="Unassembled WGS sequence"/>
</dbReference>
<proteinExistence type="predicted"/>
<dbReference type="KEGG" id="psoj:PHYSODRAFT_299882"/>
<feature type="compositionally biased region" description="Basic residues" evidence="1">
    <location>
        <begin position="163"/>
        <end position="173"/>
    </location>
</feature>
<dbReference type="OMA" id="PLKPRMY"/>
<dbReference type="PANTHER" id="PTHR35213">
    <property type="entry name" value="RING-TYPE DOMAIN-CONTAINING PROTEIN-RELATED"/>
    <property type="match status" value="1"/>
</dbReference>
<dbReference type="InParanoid" id="G4ZBE0"/>
<keyword evidence="3" id="KW-1185">Reference proteome</keyword>
<dbReference type="PANTHER" id="PTHR35213:SF3">
    <property type="entry name" value="MYB-LIKE DOMAIN-CONTAINING PROTEIN"/>
    <property type="match status" value="1"/>
</dbReference>
<feature type="compositionally biased region" description="Low complexity" evidence="1">
    <location>
        <begin position="413"/>
        <end position="430"/>
    </location>
</feature>
<feature type="compositionally biased region" description="Low complexity" evidence="1">
    <location>
        <begin position="359"/>
        <end position="377"/>
    </location>
</feature>
<feature type="region of interest" description="Disordered" evidence="1">
    <location>
        <begin position="286"/>
        <end position="331"/>
    </location>
</feature>
<accession>G4ZBE0</accession>
<sequence>MDMRSLIHQGSSPSSSNAPPTSTSISSSSSAAPVAPSAAPSFPVSAPLPVPSFPTMRPQPTIFQRQPAPGTVPQAPTLAPLRFIIPSSRTSSGFGAGLTAPMPPSSSGQQPPIYSTSTSLNEPEREPQPQHSMLFPQDRYTMKTEQQQLSPTAGGDLDDQKQPKKITPKRARTPKISNRSTKSKARPGLRKGKWTEEESRYAAQLTNYFKEGLLPLERGTMLRLYLSQKLNCEPMRITKKFTGGECIGKQVFRPCSPTPESRVRIMQAQLELVALEAAFIKRLKENREDPPVPTDEFDVRSSSSGHRSRPVPLKPRTQQSDDDSGKEGDVDDANAVGLLLDFFYKANRNEKKGGKKKSSSASASAAAATADSSSSSSTKDDNSSIKDEKKKEEKEAPEPAVTTEVQIKEEPTETSTPTSPSTATTNSSETDTSINSPTKRMRALSVSGYVDPAAVKRSRIGSFSTVTAA</sequence>